<organism evidence="1 2">
    <name type="scientific">Candidatus Kerfeldbacteria bacterium RIFOXYB2_FULL_38_14</name>
    <dbReference type="NCBI Taxonomy" id="1798547"/>
    <lineage>
        <taxon>Bacteria</taxon>
        <taxon>Candidatus Kerfeldiibacteriota</taxon>
    </lineage>
</organism>
<dbReference type="Pfam" id="PF12261">
    <property type="entry name" value="T_hemolysin"/>
    <property type="match status" value="1"/>
</dbReference>
<dbReference type="SUPFAM" id="SSF55729">
    <property type="entry name" value="Acyl-CoA N-acyltransferases (Nat)"/>
    <property type="match status" value="1"/>
</dbReference>
<evidence type="ECO:0008006" key="3">
    <source>
        <dbReference type="Google" id="ProtNLM"/>
    </source>
</evidence>
<sequence>MEETTVRLDGRIIVLEAVGDETFRKVNSFVEEVYVRAGHITHFVSFPDVYFYAVRGEKIVGAIGLLKEGSDGNFPSEVIFGISLRTITHSRTNGSKVIEIGRFAVTQEGVAEALIRYLHQYLMINGFRFAIASLKPYMAAHLEKMGVVLVRHQYRPIISAVPAEYLPYFGGTPRPILVSMDVELFGGKK</sequence>
<accession>A0A1G2BIF0</accession>
<proteinExistence type="predicted"/>
<reference evidence="1 2" key="1">
    <citation type="journal article" date="2016" name="Nat. Commun.">
        <title>Thousands of microbial genomes shed light on interconnected biogeochemical processes in an aquifer system.</title>
        <authorList>
            <person name="Anantharaman K."/>
            <person name="Brown C.T."/>
            <person name="Hug L.A."/>
            <person name="Sharon I."/>
            <person name="Castelle C.J."/>
            <person name="Probst A.J."/>
            <person name="Thomas B.C."/>
            <person name="Singh A."/>
            <person name="Wilkins M.J."/>
            <person name="Karaoz U."/>
            <person name="Brodie E.L."/>
            <person name="Williams K.H."/>
            <person name="Hubbard S.S."/>
            <person name="Banfield J.F."/>
        </authorList>
    </citation>
    <scope>NUCLEOTIDE SEQUENCE [LARGE SCALE GENOMIC DNA]</scope>
</reference>
<dbReference type="Gene3D" id="3.40.630.30">
    <property type="match status" value="1"/>
</dbReference>
<protein>
    <recommendedName>
        <fullName evidence="3">N-acetyltransferase domain-containing protein</fullName>
    </recommendedName>
</protein>
<evidence type="ECO:0000313" key="2">
    <source>
        <dbReference type="Proteomes" id="UP000176420"/>
    </source>
</evidence>
<name>A0A1G2BIF0_9BACT</name>
<dbReference type="EMBL" id="MHKI01000002">
    <property type="protein sequence ID" value="OGY88329.1"/>
    <property type="molecule type" value="Genomic_DNA"/>
</dbReference>
<dbReference type="InterPro" id="IPR016181">
    <property type="entry name" value="Acyl_CoA_acyltransferase"/>
</dbReference>
<comment type="caution">
    <text evidence="1">The sequence shown here is derived from an EMBL/GenBank/DDBJ whole genome shotgun (WGS) entry which is preliminary data.</text>
</comment>
<dbReference type="AlphaFoldDB" id="A0A1G2BIF0"/>
<dbReference type="InterPro" id="IPR022050">
    <property type="entry name" value="T_hemolysin"/>
</dbReference>
<evidence type="ECO:0000313" key="1">
    <source>
        <dbReference type="EMBL" id="OGY88329.1"/>
    </source>
</evidence>
<dbReference type="Proteomes" id="UP000176420">
    <property type="component" value="Unassembled WGS sequence"/>
</dbReference>
<gene>
    <name evidence="1" type="ORF">A2319_03355</name>
</gene>